<dbReference type="Pfam" id="PF26328">
    <property type="entry name" value="YolC_YozM"/>
    <property type="match status" value="1"/>
</dbReference>
<dbReference type="InterPro" id="IPR058995">
    <property type="entry name" value="YolC/YozM-like"/>
</dbReference>
<protein>
    <submittedName>
        <fullName evidence="2">Bacteriophage protein</fullName>
    </submittedName>
</protein>
<dbReference type="OrthoDB" id="2888227at2"/>
<dbReference type="AlphaFoldDB" id="A0A0U9H2V7"/>
<dbReference type="RefSeq" id="WP_058949548.1">
    <property type="nucleotide sequence ID" value="NZ_BBXV01000012.1"/>
</dbReference>
<keyword evidence="1" id="KW-0732">Signal</keyword>
<organism evidence="2 3">
    <name type="scientific">Oceanobacillus picturae</name>
    <dbReference type="NCBI Taxonomy" id="171693"/>
    <lineage>
        <taxon>Bacteria</taxon>
        <taxon>Bacillati</taxon>
        <taxon>Bacillota</taxon>
        <taxon>Bacilli</taxon>
        <taxon>Bacillales</taxon>
        <taxon>Bacillaceae</taxon>
        <taxon>Oceanobacillus</taxon>
    </lineage>
</organism>
<evidence type="ECO:0000313" key="2">
    <source>
        <dbReference type="EMBL" id="GAQ16970.1"/>
    </source>
</evidence>
<sequence>MKKIGVTTLIAVLLLLVAFSVSSFSKDKSVDEVMHTMQEKYDIQGYIVGKEPATIDVDLNNEEDIEKVKKYIMSNMSDEDLSQYEINVFSGWDKRLE</sequence>
<gene>
    <name evidence="2" type="ORF">OPHB3_0894</name>
</gene>
<feature type="chain" id="PRO_5039389333" evidence="1">
    <location>
        <begin position="26"/>
        <end position="97"/>
    </location>
</feature>
<comment type="caution">
    <text evidence="2">The sequence shown here is derived from an EMBL/GenBank/DDBJ whole genome shotgun (WGS) entry which is preliminary data.</text>
</comment>
<accession>A0A0U9H2V7</accession>
<proteinExistence type="predicted"/>
<dbReference type="Proteomes" id="UP000052946">
    <property type="component" value="Unassembled WGS sequence"/>
</dbReference>
<evidence type="ECO:0000313" key="3">
    <source>
        <dbReference type="Proteomes" id="UP000052946"/>
    </source>
</evidence>
<name>A0A0U9H2V7_9BACI</name>
<evidence type="ECO:0000256" key="1">
    <source>
        <dbReference type="SAM" id="SignalP"/>
    </source>
</evidence>
<reference evidence="2 3" key="2">
    <citation type="journal article" date="2016" name="Genome Announc.">
        <title>Draft Genome Sequence of Oceanobacillus picturae Heshi-B3, Isolated from Fermented Rice Bran in a Traditional Japanese Seafood Dish.</title>
        <authorList>
            <person name="Akuzawa S."/>
            <person name="Nagaoka J."/>
            <person name="Kanekatsu M."/>
            <person name="Kanesaki Y."/>
            <person name="Suzuki T."/>
        </authorList>
    </citation>
    <scope>NUCLEOTIDE SEQUENCE [LARGE SCALE GENOMIC DNA]</scope>
    <source>
        <strain evidence="2 3">Heshi-B3</strain>
    </source>
</reference>
<dbReference type="EMBL" id="BBXV01000012">
    <property type="protein sequence ID" value="GAQ16970.1"/>
    <property type="molecule type" value="Genomic_DNA"/>
</dbReference>
<reference evidence="3" key="1">
    <citation type="submission" date="2015-07" db="EMBL/GenBank/DDBJ databases">
        <title>Draft Genome Sequence of Oceanobacillus picturae Heshi-B3 that Was Isolated from Fermented Rice Bran with Aging Salted Mackerel, Which Was Named Heshiko as Traditional Fermented Seafood in Japan.</title>
        <authorList>
            <person name="Akuzawa S."/>
            <person name="Nakagawa J."/>
            <person name="Kanekatsu T."/>
            <person name="Kanesaki Y."/>
            <person name="Suzuki T."/>
        </authorList>
    </citation>
    <scope>NUCLEOTIDE SEQUENCE [LARGE SCALE GENOMIC DNA]</scope>
    <source>
        <strain evidence="3">Heshi-B3</strain>
    </source>
</reference>
<feature type="signal peptide" evidence="1">
    <location>
        <begin position="1"/>
        <end position="25"/>
    </location>
</feature>